<dbReference type="AlphaFoldDB" id="A0A6A5TVQ5"/>
<dbReference type="EMBL" id="ML976991">
    <property type="protein sequence ID" value="KAF1956731.1"/>
    <property type="molecule type" value="Genomic_DNA"/>
</dbReference>
<dbReference type="Pfam" id="PF01565">
    <property type="entry name" value="FAD_binding_4"/>
    <property type="match status" value="1"/>
</dbReference>
<dbReference type="PANTHER" id="PTHR42973">
    <property type="entry name" value="BINDING OXIDOREDUCTASE, PUTATIVE (AFU_ORTHOLOGUE AFUA_1G17690)-RELATED"/>
    <property type="match status" value="1"/>
</dbReference>
<dbReference type="GO" id="GO:0071949">
    <property type="term" value="F:FAD binding"/>
    <property type="evidence" value="ECO:0007669"/>
    <property type="project" value="InterPro"/>
</dbReference>
<proteinExistence type="inferred from homology"/>
<dbReference type="InterPro" id="IPR016169">
    <property type="entry name" value="FAD-bd_PCMH_sub2"/>
</dbReference>
<evidence type="ECO:0000256" key="2">
    <source>
        <dbReference type="ARBA" id="ARBA00022630"/>
    </source>
</evidence>
<dbReference type="OrthoDB" id="2151789at2759"/>
<dbReference type="InterPro" id="IPR036318">
    <property type="entry name" value="FAD-bd_PCMH-like_sf"/>
</dbReference>
<sequence>MRGGGHMPIPGAATINSTGVQISSTNLKTLKLSEDKQTMSIGPGPRWGDVFEYLDGTNVTVVGGRLPPVGVPGLLLGGGISYFSNAHGLSATNGKIRAYEVVLADGTIATVTADCEYSDLYWALQGGGNSFGLVTRFDLKTFPLETTLRAEATYEESEETKDLYLDALLDYTINGDVEPGFAITPVARWGPNFTVPSCESTLLYNGSVVPSSGPAKKFYDGTIKSLNDTSTMKAMSLAEYSRLLRFAFEEGGPGHGFRQNFHVISAKATREGMDIIHDTWFSLLKERDLANHIPGFFAGLAYNSVTRTMAAKSKGSPQNIDVEPAFWVEEAISWSSAEYDAEIYQFVNDVNAEIESQLKAKDLMTRYIYLNDASKDQKAFKSYGTESVKKLKAIRAKYVLKLASVKY</sequence>
<feature type="domain" description="FAD-binding PCMH-type" evidence="5">
    <location>
        <begin position="1"/>
        <end position="144"/>
    </location>
</feature>
<dbReference type="GO" id="GO:0016491">
    <property type="term" value="F:oxidoreductase activity"/>
    <property type="evidence" value="ECO:0007669"/>
    <property type="project" value="UniProtKB-KW"/>
</dbReference>
<protein>
    <submittedName>
        <fullName evidence="6">FAD-binding domain-containing protein</fullName>
    </submittedName>
</protein>
<dbReference type="PROSITE" id="PS51387">
    <property type="entry name" value="FAD_PCMH"/>
    <property type="match status" value="1"/>
</dbReference>
<evidence type="ECO:0000313" key="7">
    <source>
        <dbReference type="Proteomes" id="UP000800035"/>
    </source>
</evidence>
<comment type="similarity">
    <text evidence="1">Belongs to the oxygen-dependent FAD-linked oxidoreductase family.</text>
</comment>
<evidence type="ECO:0000313" key="6">
    <source>
        <dbReference type="EMBL" id="KAF1956731.1"/>
    </source>
</evidence>
<evidence type="ECO:0000256" key="1">
    <source>
        <dbReference type="ARBA" id="ARBA00005466"/>
    </source>
</evidence>
<keyword evidence="7" id="KW-1185">Reference proteome</keyword>
<dbReference type="InterPro" id="IPR006094">
    <property type="entry name" value="Oxid_FAD_bind_N"/>
</dbReference>
<dbReference type="Gene3D" id="3.30.465.10">
    <property type="match status" value="1"/>
</dbReference>
<keyword evidence="4" id="KW-0560">Oxidoreductase</keyword>
<gene>
    <name evidence="6" type="ORF">CC80DRAFT_504551</name>
</gene>
<organism evidence="6 7">
    <name type="scientific">Byssothecium circinans</name>
    <dbReference type="NCBI Taxonomy" id="147558"/>
    <lineage>
        <taxon>Eukaryota</taxon>
        <taxon>Fungi</taxon>
        <taxon>Dikarya</taxon>
        <taxon>Ascomycota</taxon>
        <taxon>Pezizomycotina</taxon>
        <taxon>Dothideomycetes</taxon>
        <taxon>Pleosporomycetidae</taxon>
        <taxon>Pleosporales</taxon>
        <taxon>Massarineae</taxon>
        <taxon>Massarinaceae</taxon>
        <taxon>Byssothecium</taxon>
    </lineage>
</organism>
<evidence type="ECO:0000256" key="3">
    <source>
        <dbReference type="ARBA" id="ARBA00022827"/>
    </source>
</evidence>
<accession>A0A6A5TVQ5</accession>
<keyword evidence="2" id="KW-0285">Flavoprotein</keyword>
<dbReference type="InterPro" id="IPR050416">
    <property type="entry name" value="FAD-linked_Oxidoreductase"/>
</dbReference>
<dbReference type="PANTHER" id="PTHR42973:SF53">
    <property type="entry name" value="FAD-BINDING PCMH-TYPE DOMAIN-CONTAINING PROTEIN-RELATED"/>
    <property type="match status" value="1"/>
</dbReference>
<name>A0A6A5TVQ5_9PLEO</name>
<reference evidence="6" key="1">
    <citation type="journal article" date="2020" name="Stud. Mycol.">
        <title>101 Dothideomycetes genomes: a test case for predicting lifestyles and emergence of pathogens.</title>
        <authorList>
            <person name="Haridas S."/>
            <person name="Albert R."/>
            <person name="Binder M."/>
            <person name="Bloem J."/>
            <person name="Labutti K."/>
            <person name="Salamov A."/>
            <person name="Andreopoulos B."/>
            <person name="Baker S."/>
            <person name="Barry K."/>
            <person name="Bills G."/>
            <person name="Bluhm B."/>
            <person name="Cannon C."/>
            <person name="Castanera R."/>
            <person name="Culley D."/>
            <person name="Daum C."/>
            <person name="Ezra D."/>
            <person name="Gonzalez J."/>
            <person name="Henrissat B."/>
            <person name="Kuo A."/>
            <person name="Liang C."/>
            <person name="Lipzen A."/>
            <person name="Lutzoni F."/>
            <person name="Magnuson J."/>
            <person name="Mondo S."/>
            <person name="Nolan M."/>
            <person name="Ohm R."/>
            <person name="Pangilinan J."/>
            <person name="Park H.-J."/>
            <person name="Ramirez L."/>
            <person name="Alfaro M."/>
            <person name="Sun H."/>
            <person name="Tritt A."/>
            <person name="Yoshinaga Y."/>
            <person name="Zwiers L.-H."/>
            <person name="Turgeon B."/>
            <person name="Goodwin S."/>
            <person name="Spatafora J."/>
            <person name="Crous P."/>
            <person name="Grigoriev I."/>
        </authorList>
    </citation>
    <scope>NUCLEOTIDE SEQUENCE</scope>
    <source>
        <strain evidence="6">CBS 675.92</strain>
    </source>
</reference>
<dbReference type="InterPro" id="IPR016166">
    <property type="entry name" value="FAD-bd_PCMH"/>
</dbReference>
<dbReference type="SUPFAM" id="SSF56176">
    <property type="entry name" value="FAD-binding/transporter-associated domain-like"/>
    <property type="match status" value="1"/>
</dbReference>
<evidence type="ECO:0000256" key="4">
    <source>
        <dbReference type="ARBA" id="ARBA00023002"/>
    </source>
</evidence>
<keyword evidence="3" id="KW-0274">FAD</keyword>
<evidence type="ECO:0000259" key="5">
    <source>
        <dbReference type="PROSITE" id="PS51387"/>
    </source>
</evidence>
<dbReference type="Proteomes" id="UP000800035">
    <property type="component" value="Unassembled WGS sequence"/>
</dbReference>